<dbReference type="HOGENOM" id="CLU_053325_3_0_3"/>
<evidence type="ECO:0000256" key="6">
    <source>
        <dbReference type="ARBA" id="ARBA00022989"/>
    </source>
</evidence>
<dbReference type="OrthoDB" id="9785627at2"/>
<evidence type="ECO:0000259" key="11">
    <source>
        <dbReference type="Pfam" id="PF01618"/>
    </source>
</evidence>
<evidence type="ECO:0000256" key="7">
    <source>
        <dbReference type="ARBA" id="ARBA00023136"/>
    </source>
</evidence>
<keyword evidence="4 10" id="KW-0812">Transmembrane</keyword>
<accession>Q10WD9</accession>
<dbReference type="GO" id="GO:0005886">
    <property type="term" value="C:plasma membrane"/>
    <property type="evidence" value="ECO:0007669"/>
    <property type="project" value="UniProtKB-SubCell"/>
</dbReference>
<dbReference type="RefSeq" id="WP_011613758.1">
    <property type="nucleotide sequence ID" value="NC_008312.1"/>
</dbReference>
<keyword evidence="5 8" id="KW-0653">Protein transport</keyword>
<feature type="region of interest" description="Disordered" evidence="9">
    <location>
        <begin position="233"/>
        <end position="261"/>
    </location>
</feature>
<keyword evidence="2 8" id="KW-0813">Transport</keyword>
<keyword evidence="7 10" id="KW-0472">Membrane</keyword>
<dbReference type="STRING" id="203124.Tery_4448"/>
<gene>
    <name evidence="12" type="ordered locus">Tery_4448</name>
</gene>
<dbReference type="InterPro" id="IPR050790">
    <property type="entry name" value="ExbB/TolQ_transport"/>
</dbReference>
<feature type="transmembrane region" description="Helical" evidence="10">
    <location>
        <begin position="13"/>
        <end position="34"/>
    </location>
</feature>
<dbReference type="GO" id="GO:0017038">
    <property type="term" value="P:protein import"/>
    <property type="evidence" value="ECO:0007669"/>
    <property type="project" value="TreeGrafter"/>
</dbReference>
<protein>
    <submittedName>
        <fullName evidence="12">MotA/TolQ/ExbB proton channel</fullName>
    </submittedName>
</protein>
<sequence>MTFEELIQKGGPAMWPLLVLSILSLSTIIDRIWFWTSLLIKEKQTVNRVLESARRDWSIATEMARRNQKQPIGRFLYAPLRLQHPEPEVFKLALEAAADDELASMRKGDKLLEGVIALAPMLGLLGTVLGLIGSLGSIRLGDLGTSSTAGVTVGIGEALISTATGLVVAIFSLVFYRLFQSLLFNQMKVFRKAGNELELLYRQYWQQVFLSSSSENQNPGFSTSFIQNTQNNINTLEPDQKPTDFLSENDPEQSQDNSHDQ</sequence>
<feature type="transmembrane region" description="Helical" evidence="10">
    <location>
        <begin position="158"/>
        <end position="179"/>
    </location>
</feature>
<proteinExistence type="inferred from homology"/>
<name>Q10WD9_TRIEI</name>
<dbReference type="PANTHER" id="PTHR30625">
    <property type="entry name" value="PROTEIN TOLQ"/>
    <property type="match status" value="1"/>
</dbReference>
<dbReference type="EMBL" id="CP000393">
    <property type="protein sequence ID" value="ABG53435.1"/>
    <property type="molecule type" value="Genomic_DNA"/>
</dbReference>
<evidence type="ECO:0000313" key="12">
    <source>
        <dbReference type="EMBL" id="ABG53435.1"/>
    </source>
</evidence>
<dbReference type="KEGG" id="ter:Tery_4448"/>
<reference evidence="12" key="1">
    <citation type="submission" date="2006-06" db="EMBL/GenBank/DDBJ databases">
        <title>Complete sequence of Trichodesmium erythraeum IMS101.</title>
        <authorList>
            <consortium name="US DOE Joint Genome Institute"/>
            <person name="Copeland A."/>
            <person name="Lucas S."/>
            <person name="Lapidus A."/>
            <person name="Barry K."/>
            <person name="Detter J.C."/>
            <person name="Glavina del Rio T."/>
            <person name="Hammon N."/>
            <person name="Israni S."/>
            <person name="Dalin E."/>
            <person name="Tice H."/>
            <person name="Pitluck S."/>
            <person name="Kiss H."/>
            <person name="Munk A.C."/>
            <person name="Brettin T."/>
            <person name="Bruce D."/>
            <person name="Han C."/>
            <person name="Tapia R."/>
            <person name="Gilna P."/>
            <person name="Schmutz J."/>
            <person name="Larimer F."/>
            <person name="Land M."/>
            <person name="Hauser L."/>
            <person name="Kyrpides N."/>
            <person name="Kim E."/>
            <person name="Richardson P."/>
        </authorList>
    </citation>
    <scope>NUCLEOTIDE SEQUENCE [LARGE SCALE GENOMIC DNA]</scope>
    <source>
        <strain evidence="12">IMS101</strain>
    </source>
</reference>
<evidence type="ECO:0000256" key="5">
    <source>
        <dbReference type="ARBA" id="ARBA00022927"/>
    </source>
</evidence>
<evidence type="ECO:0000256" key="3">
    <source>
        <dbReference type="ARBA" id="ARBA00022475"/>
    </source>
</evidence>
<evidence type="ECO:0000256" key="1">
    <source>
        <dbReference type="ARBA" id="ARBA00004651"/>
    </source>
</evidence>
<evidence type="ECO:0000256" key="4">
    <source>
        <dbReference type="ARBA" id="ARBA00022692"/>
    </source>
</evidence>
<feature type="transmembrane region" description="Helical" evidence="10">
    <location>
        <begin position="115"/>
        <end position="138"/>
    </location>
</feature>
<comment type="similarity">
    <text evidence="8">Belongs to the exbB/tolQ family.</text>
</comment>
<dbReference type="PANTHER" id="PTHR30625:SF15">
    <property type="entry name" value="BIOPOLYMER TRANSPORT PROTEIN EXBB"/>
    <property type="match status" value="1"/>
</dbReference>
<feature type="domain" description="MotA/TolQ/ExbB proton channel" evidence="11">
    <location>
        <begin position="68"/>
        <end position="190"/>
    </location>
</feature>
<evidence type="ECO:0000256" key="2">
    <source>
        <dbReference type="ARBA" id="ARBA00022448"/>
    </source>
</evidence>
<evidence type="ECO:0000256" key="9">
    <source>
        <dbReference type="SAM" id="MobiDB-lite"/>
    </source>
</evidence>
<organism evidence="12">
    <name type="scientific">Trichodesmium erythraeum (strain IMS101)</name>
    <dbReference type="NCBI Taxonomy" id="203124"/>
    <lineage>
        <taxon>Bacteria</taxon>
        <taxon>Bacillati</taxon>
        <taxon>Cyanobacteriota</taxon>
        <taxon>Cyanophyceae</taxon>
        <taxon>Oscillatoriophycideae</taxon>
        <taxon>Oscillatoriales</taxon>
        <taxon>Microcoleaceae</taxon>
        <taxon>Trichodesmium</taxon>
    </lineage>
</organism>
<dbReference type="eggNOG" id="COG0811">
    <property type="taxonomic scope" value="Bacteria"/>
</dbReference>
<dbReference type="AlphaFoldDB" id="Q10WD9"/>
<keyword evidence="3" id="KW-1003">Cell membrane</keyword>
<comment type="subcellular location">
    <subcellularLocation>
        <location evidence="1">Cell membrane</location>
        <topology evidence="1">Multi-pass membrane protein</topology>
    </subcellularLocation>
    <subcellularLocation>
        <location evidence="8">Membrane</location>
        <topology evidence="8">Multi-pass membrane protein</topology>
    </subcellularLocation>
</comment>
<dbReference type="InterPro" id="IPR002898">
    <property type="entry name" value="MotA_ExbB_proton_chnl"/>
</dbReference>
<keyword evidence="6 10" id="KW-1133">Transmembrane helix</keyword>
<evidence type="ECO:0000256" key="8">
    <source>
        <dbReference type="RuleBase" id="RU004057"/>
    </source>
</evidence>
<dbReference type="Pfam" id="PF01618">
    <property type="entry name" value="MotA_ExbB"/>
    <property type="match status" value="1"/>
</dbReference>
<evidence type="ECO:0000256" key="10">
    <source>
        <dbReference type="SAM" id="Phobius"/>
    </source>
</evidence>